<reference evidence="1" key="2">
    <citation type="submission" date="2020-07" db="EMBL/GenBank/DDBJ databases">
        <authorList>
            <person name="Vera ALvarez R."/>
            <person name="Arias-Moreno D.M."/>
            <person name="Jimenez-Jacinto V."/>
            <person name="Jimenez-Bremont J.F."/>
            <person name="Swaminathan K."/>
            <person name="Moose S.P."/>
            <person name="Guerrero-Gonzalez M.L."/>
            <person name="Marino-Ramirez L."/>
            <person name="Landsman D."/>
            <person name="Rodriguez-Kessler M."/>
            <person name="Delgado-Sanchez P."/>
        </authorList>
    </citation>
    <scope>NUCLEOTIDE SEQUENCE</scope>
    <source>
        <tissue evidence="1">Cladode</tissue>
    </source>
</reference>
<sequence>MFSPYYFTAVIHAGNRYLTSNLHHDGSFIIADHNAMGSLHVSNSPNSFKAIIKCILEPISSRVPYANCSILRTSYYYGKFWVETDGRNIVCVPLQCLNTAFCLVIPDLCRVIIRTSYQVWLVTTSEVINTVNPFQMGIQRKIWIW</sequence>
<proteinExistence type="predicted"/>
<organism evidence="1">
    <name type="scientific">Opuntia streptacantha</name>
    <name type="common">Prickly pear cactus</name>
    <name type="synonym">Opuntia cardona</name>
    <dbReference type="NCBI Taxonomy" id="393608"/>
    <lineage>
        <taxon>Eukaryota</taxon>
        <taxon>Viridiplantae</taxon>
        <taxon>Streptophyta</taxon>
        <taxon>Embryophyta</taxon>
        <taxon>Tracheophyta</taxon>
        <taxon>Spermatophyta</taxon>
        <taxon>Magnoliopsida</taxon>
        <taxon>eudicotyledons</taxon>
        <taxon>Gunneridae</taxon>
        <taxon>Pentapetalae</taxon>
        <taxon>Caryophyllales</taxon>
        <taxon>Cactineae</taxon>
        <taxon>Cactaceae</taxon>
        <taxon>Opuntioideae</taxon>
        <taxon>Opuntia</taxon>
    </lineage>
</organism>
<dbReference type="AlphaFoldDB" id="A0A7C8ZC66"/>
<protein>
    <submittedName>
        <fullName evidence="1">Uncharacterized protein</fullName>
    </submittedName>
</protein>
<name>A0A7C8ZC66_OPUST</name>
<reference evidence="1" key="1">
    <citation type="journal article" date="2013" name="J. Plant Res.">
        <title>Effect of fungi and light on seed germination of three Opuntia species from semiarid lands of central Mexico.</title>
        <authorList>
            <person name="Delgado-Sanchez P."/>
            <person name="Jimenez-Bremont J.F."/>
            <person name="Guerrero-Gonzalez Mde L."/>
            <person name="Flores J."/>
        </authorList>
    </citation>
    <scope>NUCLEOTIDE SEQUENCE</scope>
    <source>
        <tissue evidence="1">Cladode</tissue>
    </source>
</reference>
<dbReference type="EMBL" id="GISG01114557">
    <property type="protein sequence ID" value="MBA4639652.1"/>
    <property type="molecule type" value="Transcribed_RNA"/>
</dbReference>
<accession>A0A7C8ZC66</accession>
<evidence type="ECO:0000313" key="1">
    <source>
        <dbReference type="EMBL" id="MBA4639652.1"/>
    </source>
</evidence>